<evidence type="ECO:0000313" key="1">
    <source>
        <dbReference type="EMBL" id="ELK04515.1"/>
    </source>
</evidence>
<dbReference type="EMBL" id="KB031068">
    <property type="protein sequence ID" value="ELK04515.1"/>
    <property type="molecule type" value="Genomic_DNA"/>
</dbReference>
<proteinExistence type="predicted"/>
<reference evidence="2" key="1">
    <citation type="journal article" date="2013" name="Science">
        <title>Comparative analysis of bat genomes provides insight into the evolution of flight and immunity.</title>
        <authorList>
            <person name="Zhang G."/>
            <person name="Cowled C."/>
            <person name="Shi Z."/>
            <person name="Huang Z."/>
            <person name="Bishop-Lilly K.A."/>
            <person name="Fang X."/>
            <person name="Wynne J.W."/>
            <person name="Xiong Z."/>
            <person name="Baker M.L."/>
            <person name="Zhao W."/>
            <person name="Tachedjian M."/>
            <person name="Zhu Y."/>
            <person name="Zhou P."/>
            <person name="Jiang X."/>
            <person name="Ng J."/>
            <person name="Yang L."/>
            <person name="Wu L."/>
            <person name="Xiao J."/>
            <person name="Feng Y."/>
            <person name="Chen Y."/>
            <person name="Sun X."/>
            <person name="Zhang Y."/>
            <person name="Marsh G.A."/>
            <person name="Crameri G."/>
            <person name="Broder C.C."/>
            <person name="Frey K.G."/>
            <person name="Wang L.F."/>
            <person name="Wang J."/>
        </authorList>
    </citation>
    <scope>NUCLEOTIDE SEQUENCE [LARGE SCALE GENOMIC DNA]</scope>
</reference>
<name>L5JYW9_PTEAL</name>
<keyword evidence="2" id="KW-1185">Reference proteome</keyword>
<protein>
    <submittedName>
        <fullName evidence="1">Uncharacterized protein</fullName>
    </submittedName>
</protein>
<dbReference type="Proteomes" id="UP000010552">
    <property type="component" value="Unassembled WGS sequence"/>
</dbReference>
<dbReference type="AlphaFoldDB" id="L5JYW9"/>
<dbReference type="InParanoid" id="L5JYW9"/>
<gene>
    <name evidence="1" type="ORF">PAL_GLEAN10025751</name>
</gene>
<evidence type="ECO:0000313" key="2">
    <source>
        <dbReference type="Proteomes" id="UP000010552"/>
    </source>
</evidence>
<organism evidence="1 2">
    <name type="scientific">Pteropus alecto</name>
    <name type="common">Black flying fox</name>
    <dbReference type="NCBI Taxonomy" id="9402"/>
    <lineage>
        <taxon>Eukaryota</taxon>
        <taxon>Metazoa</taxon>
        <taxon>Chordata</taxon>
        <taxon>Craniata</taxon>
        <taxon>Vertebrata</taxon>
        <taxon>Euteleostomi</taxon>
        <taxon>Mammalia</taxon>
        <taxon>Eutheria</taxon>
        <taxon>Laurasiatheria</taxon>
        <taxon>Chiroptera</taxon>
        <taxon>Yinpterochiroptera</taxon>
        <taxon>Pteropodoidea</taxon>
        <taxon>Pteropodidae</taxon>
        <taxon>Pteropodinae</taxon>
        <taxon>Pteropus</taxon>
    </lineage>
</organism>
<sequence>MEQRQVTMQCLSFCSPSVLTFVSMSGITVHATTARIPERLLRNSKSGLVSRTRWYNRQRNR</sequence>
<accession>L5JYW9</accession>